<feature type="transmembrane region" description="Helical" evidence="8">
    <location>
        <begin position="49"/>
        <end position="71"/>
    </location>
</feature>
<evidence type="ECO:0000256" key="2">
    <source>
        <dbReference type="ARBA" id="ARBA00022448"/>
    </source>
</evidence>
<reference evidence="10" key="1">
    <citation type="journal article" date="2019" name="Int. J. Syst. Evol. Microbiol.">
        <title>The Global Catalogue of Microorganisms (GCM) 10K type strain sequencing project: providing services to taxonomists for standard genome sequencing and annotation.</title>
        <authorList>
            <consortium name="The Broad Institute Genomics Platform"/>
            <consortium name="The Broad Institute Genome Sequencing Center for Infectious Disease"/>
            <person name="Wu L."/>
            <person name="Ma J."/>
        </authorList>
    </citation>
    <scope>NUCLEOTIDE SEQUENCE [LARGE SCALE GENOMIC DNA]</scope>
    <source>
        <strain evidence="10">CGMCC 1.12376</strain>
    </source>
</reference>
<proteinExistence type="predicted"/>
<accession>A0ABW4HTR8</accession>
<evidence type="ECO:0000256" key="5">
    <source>
        <dbReference type="ARBA" id="ARBA00022989"/>
    </source>
</evidence>
<dbReference type="PANTHER" id="PTHR32024">
    <property type="entry name" value="TRK SYSTEM POTASSIUM UPTAKE PROTEIN TRKG-RELATED"/>
    <property type="match status" value="1"/>
</dbReference>
<evidence type="ECO:0000256" key="7">
    <source>
        <dbReference type="ARBA" id="ARBA00023136"/>
    </source>
</evidence>
<dbReference type="RefSeq" id="WP_379597487.1">
    <property type="nucleotide sequence ID" value="NZ_JBHUDE010000047.1"/>
</dbReference>
<feature type="transmembrane region" description="Helical" evidence="8">
    <location>
        <begin position="20"/>
        <end position="37"/>
    </location>
</feature>
<feature type="transmembrane region" description="Helical" evidence="8">
    <location>
        <begin position="319"/>
        <end position="339"/>
    </location>
</feature>
<keyword evidence="10" id="KW-1185">Reference proteome</keyword>
<keyword evidence="7 8" id="KW-0472">Membrane</keyword>
<evidence type="ECO:0000256" key="6">
    <source>
        <dbReference type="ARBA" id="ARBA00023065"/>
    </source>
</evidence>
<evidence type="ECO:0000313" key="9">
    <source>
        <dbReference type="EMBL" id="MFD1608179.1"/>
    </source>
</evidence>
<dbReference type="EMBL" id="JBHUDE010000047">
    <property type="protein sequence ID" value="MFD1608179.1"/>
    <property type="molecule type" value="Genomic_DNA"/>
</dbReference>
<keyword evidence="4 8" id="KW-0812">Transmembrane</keyword>
<protein>
    <submittedName>
        <fullName evidence="9">TrkH family potassium uptake protein</fullName>
    </submittedName>
</protein>
<feature type="transmembrane region" description="Helical" evidence="8">
    <location>
        <begin position="196"/>
        <end position="217"/>
    </location>
</feature>
<evidence type="ECO:0000313" key="10">
    <source>
        <dbReference type="Proteomes" id="UP001597221"/>
    </source>
</evidence>
<gene>
    <name evidence="9" type="ORF">ACFSBH_10980</name>
</gene>
<sequence>MNNRYGRILWLNRLTPVQLLLLFYIAAVAVSTILLALPPSYQEGVSIPFIDLLFTAVSALSITGLSSISIVDTFSTTGIIFLTIILHLGAVGVMAMSTLIWLLFGKKIGLNERRLIMTDQNQTSFEGIVRLIKEIIILILVVEFIFVLVLGTYFSLYYGIPLQEAFFHGYFSTITAISNAGFDLTGASMIPFKNDYFYQLITIFLIIFGAIGFPVLIELKEYILYRRKNKTIFRFSLFFKVTTITFGVLVFIGTIGIYIFDRKDFFQNMIWHEAFFYSLFQSVTTRSGGLATLDVSLLSEANQLFLSFLMFIGASPSSAGGGIRTTTFALLILFIYSYMRGQKHVRIFQREVHEDDIKKAMIITMGAGMFVFASILFVSAIEDLTLMQILFEVSSAFGTVGLSMGITAELSVASKIVLMILMFIGRVGVITFLLMFQPKATMSNIHYPKERMIIG</sequence>
<dbReference type="PANTHER" id="PTHR32024:SF4">
    <property type="entry name" value="KTR SYSTEM POTASSIUM UPTAKE PROTEIN D"/>
    <property type="match status" value="1"/>
</dbReference>
<comment type="subcellular location">
    <subcellularLocation>
        <location evidence="1">Cell membrane</location>
        <topology evidence="1">Multi-pass membrane protein</topology>
    </subcellularLocation>
</comment>
<organism evidence="9 10">
    <name type="scientific">Oceanobacillus luteolus</name>
    <dbReference type="NCBI Taxonomy" id="1274358"/>
    <lineage>
        <taxon>Bacteria</taxon>
        <taxon>Bacillati</taxon>
        <taxon>Bacillota</taxon>
        <taxon>Bacilli</taxon>
        <taxon>Bacillales</taxon>
        <taxon>Bacillaceae</taxon>
        <taxon>Oceanobacillus</taxon>
    </lineage>
</organism>
<dbReference type="InterPro" id="IPR003445">
    <property type="entry name" value="Cat_transpt"/>
</dbReference>
<feature type="transmembrane region" description="Helical" evidence="8">
    <location>
        <begin position="237"/>
        <end position="260"/>
    </location>
</feature>
<keyword evidence="3" id="KW-1003">Cell membrane</keyword>
<feature type="transmembrane region" description="Helical" evidence="8">
    <location>
        <begin position="360"/>
        <end position="380"/>
    </location>
</feature>
<dbReference type="Pfam" id="PF02386">
    <property type="entry name" value="TrkH"/>
    <property type="match status" value="1"/>
</dbReference>
<evidence type="ECO:0000256" key="4">
    <source>
        <dbReference type="ARBA" id="ARBA00022692"/>
    </source>
</evidence>
<feature type="transmembrane region" description="Helical" evidence="8">
    <location>
        <begin position="135"/>
        <end position="160"/>
    </location>
</feature>
<evidence type="ECO:0000256" key="1">
    <source>
        <dbReference type="ARBA" id="ARBA00004651"/>
    </source>
</evidence>
<evidence type="ECO:0000256" key="3">
    <source>
        <dbReference type="ARBA" id="ARBA00022475"/>
    </source>
</evidence>
<keyword evidence="5 8" id="KW-1133">Transmembrane helix</keyword>
<feature type="transmembrane region" description="Helical" evidence="8">
    <location>
        <begin position="416"/>
        <end position="436"/>
    </location>
</feature>
<comment type="caution">
    <text evidence="9">The sequence shown here is derived from an EMBL/GenBank/DDBJ whole genome shotgun (WGS) entry which is preliminary data.</text>
</comment>
<keyword evidence="6" id="KW-0406">Ion transport</keyword>
<keyword evidence="2" id="KW-0813">Transport</keyword>
<evidence type="ECO:0000256" key="8">
    <source>
        <dbReference type="SAM" id="Phobius"/>
    </source>
</evidence>
<feature type="transmembrane region" description="Helical" evidence="8">
    <location>
        <begin position="77"/>
        <end position="104"/>
    </location>
</feature>
<name>A0ABW4HTR8_9BACI</name>
<dbReference type="Proteomes" id="UP001597221">
    <property type="component" value="Unassembled WGS sequence"/>
</dbReference>